<feature type="transmembrane region" description="Helical" evidence="6">
    <location>
        <begin position="129"/>
        <end position="152"/>
    </location>
</feature>
<feature type="transmembrane region" description="Helical" evidence="6">
    <location>
        <begin position="304"/>
        <end position="323"/>
    </location>
</feature>
<evidence type="ECO:0000256" key="3">
    <source>
        <dbReference type="ARBA" id="ARBA00022692"/>
    </source>
</evidence>
<protein>
    <submittedName>
        <fullName evidence="7">Anion permease</fullName>
    </submittedName>
</protein>
<comment type="caution">
    <text evidence="7">The sequence shown here is derived from an EMBL/GenBank/DDBJ whole genome shotgun (WGS) entry which is preliminary data.</text>
</comment>
<keyword evidence="4 6" id="KW-1133">Transmembrane helix</keyword>
<dbReference type="PANTHER" id="PTHR11101:SF80">
    <property type="entry name" value="PHOSPHATE TRANSPORTER"/>
    <property type="match status" value="1"/>
</dbReference>
<dbReference type="Proteomes" id="UP001589610">
    <property type="component" value="Unassembled WGS sequence"/>
</dbReference>
<keyword evidence="8" id="KW-1185">Reference proteome</keyword>
<sequence length="326" mass="32622">MGWTAAFAVVAVLFVLTSGANDGATLIGLGLRFPRSPGWAIAGLLVVVLFAGPYVLGVAVARTFTERLAGLGTSGGAAAFLAGVVTAVIVVAVLTGRGLPTSLTLAVIGGISGAGFGAGLPVSWRNLGAVLAVGAAAPLAGLVLGHLLGTLSRRVPSHRRMSRLVLSAHLLAYTAQCVAYAANDGQKMIAVVSVALNVGRDGLGGVGPLEVPPVWMAVLVALFLAGSLTSLTRVGGRLGRGLVITRPLHIVSAETAATGAVLGSWALGSPVSMTQSITAGVVGVAASEGARRVRWQSVVNMGTAWLVTLPSSMALGCLAGLAMRLL</sequence>
<feature type="transmembrane region" description="Helical" evidence="6">
    <location>
        <begin position="68"/>
        <end position="94"/>
    </location>
</feature>
<dbReference type="InterPro" id="IPR001204">
    <property type="entry name" value="Phos_transporter"/>
</dbReference>
<reference evidence="7 8" key="1">
    <citation type="submission" date="2024-09" db="EMBL/GenBank/DDBJ databases">
        <authorList>
            <person name="Sun Q."/>
            <person name="Mori K."/>
        </authorList>
    </citation>
    <scope>NUCLEOTIDE SEQUENCE [LARGE SCALE GENOMIC DNA]</scope>
    <source>
        <strain evidence="7 8">JCM 3028</strain>
    </source>
</reference>
<keyword evidence="5 6" id="KW-0472">Membrane</keyword>
<evidence type="ECO:0000256" key="5">
    <source>
        <dbReference type="ARBA" id="ARBA00023136"/>
    </source>
</evidence>
<keyword evidence="2" id="KW-0813">Transport</keyword>
<evidence type="ECO:0000313" key="8">
    <source>
        <dbReference type="Proteomes" id="UP001589610"/>
    </source>
</evidence>
<dbReference type="EMBL" id="JBHMBS010000051">
    <property type="protein sequence ID" value="MFB9682237.1"/>
    <property type="molecule type" value="Genomic_DNA"/>
</dbReference>
<organism evidence="7 8">
    <name type="scientific">Streptosporangium vulgare</name>
    <dbReference type="NCBI Taxonomy" id="46190"/>
    <lineage>
        <taxon>Bacteria</taxon>
        <taxon>Bacillati</taxon>
        <taxon>Actinomycetota</taxon>
        <taxon>Actinomycetes</taxon>
        <taxon>Streptosporangiales</taxon>
        <taxon>Streptosporangiaceae</taxon>
        <taxon>Streptosporangium</taxon>
    </lineage>
</organism>
<dbReference type="PANTHER" id="PTHR11101">
    <property type="entry name" value="PHOSPHATE TRANSPORTER"/>
    <property type="match status" value="1"/>
</dbReference>
<name>A0ABV5TSY7_9ACTN</name>
<evidence type="ECO:0000256" key="1">
    <source>
        <dbReference type="ARBA" id="ARBA00004141"/>
    </source>
</evidence>
<gene>
    <name evidence="7" type="ORF">ACFFRH_42765</name>
</gene>
<evidence type="ECO:0000256" key="4">
    <source>
        <dbReference type="ARBA" id="ARBA00022989"/>
    </source>
</evidence>
<proteinExistence type="predicted"/>
<evidence type="ECO:0000256" key="2">
    <source>
        <dbReference type="ARBA" id="ARBA00022448"/>
    </source>
</evidence>
<dbReference type="Pfam" id="PF01384">
    <property type="entry name" value="PHO4"/>
    <property type="match status" value="1"/>
</dbReference>
<feature type="transmembrane region" description="Helical" evidence="6">
    <location>
        <begin position="214"/>
        <end position="236"/>
    </location>
</feature>
<feature type="transmembrane region" description="Helical" evidence="6">
    <location>
        <begin position="39"/>
        <end position="61"/>
    </location>
</feature>
<dbReference type="RefSeq" id="WP_386163832.1">
    <property type="nucleotide sequence ID" value="NZ_JBHMBS010000051.1"/>
</dbReference>
<keyword evidence="3 6" id="KW-0812">Transmembrane</keyword>
<comment type="subcellular location">
    <subcellularLocation>
        <location evidence="1">Membrane</location>
        <topology evidence="1">Multi-pass membrane protein</topology>
    </subcellularLocation>
</comment>
<accession>A0ABV5TSY7</accession>
<evidence type="ECO:0000313" key="7">
    <source>
        <dbReference type="EMBL" id="MFB9682237.1"/>
    </source>
</evidence>
<evidence type="ECO:0000256" key="6">
    <source>
        <dbReference type="SAM" id="Phobius"/>
    </source>
</evidence>